<reference evidence="8 9" key="1">
    <citation type="journal article" date="2019" name="Science">
        <title>Social genes are selection hotspots in kin groups of a soil microbe.</title>
        <authorList>
            <person name="Wielgoss S."/>
            <person name="Wolfensberger R."/>
            <person name="Sun L."/>
            <person name="Fiegna F."/>
            <person name="Velicer G.J."/>
        </authorList>
    </citation>
    <scope>NUCLEOTIDE SEQUENCE [LARGE SCALE GENOMIC DNA]</scope>
    <source>
        <strain evidence="8 9">MC3.5.9c15</strain>
    </source>
</reference>
<dbReference type="Gene3D" id="3.20.20.190">
    <property type="entry name" value="Phosphatidylinositol (PI) phosphodiesterase"/>
    <property type="match status" value="1"/>
</dbReference>
<dbReference type="Pfam" id="PF00388">
    <property type="entry name" value="PI-PLC-X"/>
    <property type="match status" value="1"/>
</dbReference>
<dbReference type="GO" id="GO:0004436">
    <property type="term" value="F:phosphatidylinositol diacylglycerol-lyase activity"/>
    <property type="evidence" value="ECO:0007669"/>
    <property type="project" value="UniProtKB-EC"/>
</dbReference>
<dbReference type="RefSeq" id="WP_237079708.1">
    <property type="nucleotide sequence ID" value="NZ_CP017173.1"/>
</dbReference>
<dbReference type="GO" id="GO:0008081">
    <property type="term" value="F:phosphoric diester hydrolase activity"/>
    <property type="evidence" value="ECO:0007669"/>
    <property type="project" value="InterPro"/>
</dbReference>
<dbReference type="SUPFAM" id="SSF49695">
    <property type="entry name" value="gamma-Crystallin-like"/>
    <property type="match status" value="1"/>
</dbReference>
<dbReference type="Proteomes" id="UP000320179">
    <property type="component" value="Chromosome"/>
</dbReference>
<dbReference type="PROSITE" id="PS50007">
    <property type="entry name" value="PIPLC_X_DOMAIN"/>
    <property type="match status" value="1"/>
</dbReference>
<sequence>MSDTSYPSIRLRHAVAMLAVGLVAISSPASARGRYYNDSGSIETHHPNWMNWVPDSTSLAALSLPGTHDTMAYQSYGGSLTQTQSLDLRRQLDAGIRALDIRCRHIADSFTIHHGVVYLHVNFDNVLQTAIQFLNANPSETLVMRVKKEHTEENITRSFAATYEAYRNNPAYRPYIWTGSHVPALGEVRGKIVILDGFGGGAYGIPWGGLDLQDDWTVSTIFDIDDKWNKVRAHLGRTNTGSPSTLFVNFLSGASALAHPFTVAGGDGMAIRGVNDFAIDHLVAGHVQRAGILMMDFPGAGLIDAILALNFRLLSSTTWLPDDFNVIFRNTAHTMVGNAEERWHGIRNFVHNAVPGRNWHIAALKKSWGGWISHQGNFYQSDAIDDYTHIAYLTRSVTSVVGRDFLSNYVREQLGGLSGNVAARALALHGRLSSRFPFQSWSVVVKQSPGGLSNWAYSDYGRGAHLSSGDYTYAVQGHSASEGVYLHEHSNFEGNLVWLGGSVGDLRSVGFNDVLSSVTVLGPYQATLCEHANLSGRCFTTSQNVGDVNAMPGGSWHDKVSSMSMTRTGLR</sequence>
<evidence type="ECO:0000256" key="1">
    <source>
        <dbReference type="ARBA" id="ARBA00001316"/>
    </source>
</evidence>
<keyword evidence="6" id="KW-0732">Signal</keyword>
<dbReference type="PANTHER" id="PTHR13593">
    <property type="match status" value="1"/>
</dbReference>
<accession>A0AAE6G1L4</accession>
<evidence type="ECO:0000313" key="8">
    <source>
        <dbReference type="EMBL" id="QDE69030.1"/>
    </source>
</evidence>
<protein>
    <recommendedName>
        <fullName evidence="3">1-phosphatidylinositol phosphodiesterase</fullName>
        <ecNumber evidence="2">4.6.1.13</ecNumber>
    </recommendedName>
    <alternativeName>
        <fullName evidence="4">Phosphatidylinositol diacylglycerol-lyase</fullName>
    </alternativeName>
    <alternativeName>
        <fullName evidence="5">Phosphatidylinositol-specific phospholipase C</fullName>
    </alternativeName>
</protein>
<dbReference type="SUPFAM" id="SSF51695">
    <property type="entry name" value="PLC-like phosphodiesterases"/>
    <property type="match status" value="1"/>
</dbReference>
<dbReference type="InterPro" id="IPR017946">
    <property type="entry name" value="PLC-like_Pdiesterase_TIM-brl"/>
</dbReference>
<dbReference type="AlphaFoldDB" id="A0AAE6G1L4"/>
<name>A0AAE6G1L4_MYXXA</name>
<feature type="chain" id="PRO_5042077734" description="1-phosphatidylinositol phosphodiesterase" evidence="6">
    <location>
        <begin position="32"/>
        <end position="571"/>
    </location>
</feature>
<feature type="signal peptide" evidence="6">
    <location>
        <begin position="1"/>
        <end position="31"/>
    </location>
</feature>
<feature type="domain" description="Phosphatidylinositol-specific phospholipase C X" evidence="7">
    <location>
        <begin position="55"/>
        <end position="197"/>
    </location>
</feature>
<evidence type="ECO:0000256" key="3">
    <source>
        <dbReference type="ARBA" id="ARBA00019758"/>
    </source>
</evidence>
<evidence type="ECO:0000256" key="2">
    <source>
        <dbReference type="ARBA" id="ARBA00012581"/>
    </source>
</evidence>
<dbReference type="CDD" id="cd08586">
    <property type="entry name" value="PI-PLCc_BcPLC_like"/>
    <property type="match status" value="1"/>
</dbReference>
<evidence type="ECO:0000256" key="4">
    <source>
        <dbReference type="ARBA" id="ARBA00030474"/>
    </source>
</evidence>
<proteinExistence type="predicted"/>
<dbReference type="InterPro" id="IPR011024">
    <property type="entry name" value="G_crystallin-like"/>
</dbReference>
<dbReference type="InterPro" id="IPR051057">
    <property type="entry name" value="PI-PLC_domain"/>
</dbReference>
<organism evidence="8 9">
    <name type="scientific">Myxococcus xanthus</name>
    <dbReference type="NCBI Taxonomy" id="34"/>
    <lineage>
        <taxon>Bacteria</taxon>
        <taxon>Pseudomonadati</taxon>
        <taxon>Myxococcota</taxon>
        <taxon>Myxococcia</taxon>
        <taxon>Myxococcales</taxon>
        <taxon>Cystobacterineae</taxon>
        <taxon>Myxococcaceae</taxon>
        <taxon>Myxococcus</taxon>
    </lineage>
</organism>
<dbReference type="SMART" id="SM00148">
    <property type="entry name" value="PLCXc"/>
    <property type="match status" value="1"/>
</dbReference>
<evidence type="ECO:0000256" key="6">
    <source>
        <dbReference type="SAM" id="SignalP"/>
    </source>
</evidence>
<gene>
    <name evidence="8" type="ORF">BHS09_19755</name>
</gene>
<evidence type="ECO:0000259" key="7">
    <source>
        <dbReference type="SMART" id="SM00148"/>
    </source>
</evidence>
<dbReference type="InterPro" id="IPR000909">
    <property type="entry name" value="PLipase_C_PInositol-sp_X_dom"/>
</dbReference>
<dbReference type="EC" id="4.6.1.13" evidence="2"/>
<evidence type="ECO:0000313" key="9">
    <source>
        <dbReference type="Proteomes" id="UP000320179"/>
    </source>
</evidence>
<dbReference type="GO" id="GO:0006629">
    <property type="term" value="P:lipid metabolic process"/>
    <property type="evidence" value="ECO:0007669"/>
    <property type="project" value="InterPro"/>
</dbReference>
<dbReference type="PANTHER" id="PTHR13593:SF113">
    <property type="entry name" value="SI:DKEY-266F7.9"/>
    <property type="match status" value="1"/>
</dbReference>
<dbReference type="Gene3D" id="2.60.20.10">
    <property type="entry name" value="Crystallins"/>
    <property type="match status" value="1"/>
</dbReference>
<dbReference type="EMBL" id="CP017174">
    <property type="protein sequence ID" value="QDE69030.1"/>
    <property type="molecule type" value="Genomic_DNA"/>
</dbReference>
<comment type="catalytic activity">
    <reaction evidence="1">
        <text>a 1,2-diacyl-sn-glycero-3-phospho-(1D-myo-inositol) = 1D-myo-inositol 1,2-cyclic phosphate + a 1,2-diacyl-sn-glycerol</text>
        <dbReference type="Rhea" id="RHEA:17093"/>
        <dbReference type="ChEBI" id="CHEBI:17815"/>
        <dbReference type="ChEBI" id="CHEBI:57880"/>
        <dbReference type="ChEBI" id="CHEBI:58484"/>
        <dbReference type="EC" id="4.6.1.13"/>
    </reaction>
</comment>
<evidence type="ECO:0000256" key="5">
    <source>
        <dbReference type="ARBA" id="ARBA00030782"/>
    </source>
</evidence>